<dbReference type="InterPro" id="IPR003168">
    <property type="entry name" value="Nitrile_hydratase_bsu"/>
</dbReference>
<feature type="domain" description="Nitrile hydratase beta subunit" evidence="6">
    <location>
        <begin position="124"/>
        <end position="216"/>
    </location>
</feature>
<evidence type="ECO:0000259" key="7">
    <source>
        <dbReference type="Pfam" id="PF21006"/>
    </source>
</evidence>
<dbReference type="PIRSF" id="PIRSF001427">
    <property type="entry name" value="NHase_beta"/>
    <property type="match status" value="1"/>
</dbReference>
<dbReference type="NCBIfam" id="TIGR03888">
    <property type="entry name" value="nitrile_beta"/>
    <property type="match status" value="1"/>
</dbReference>
<comment type="function">
    <text evidence="1">NHase catalyzes the hydration of various nitrile compounds to the corresponding amides.</text>
</comment>
<dbReference type="InterPro" id="IPR024690">
    <property type="entry name" value="CN_hydtase_beta_dom_C"/>
</dbReference>
<sequence length="219" mass="24347">MNRFHDLGGHHGYGSIELEPNEPVFHERWEGRVFGISLSVSGGEGINLDATRYRGERLDPISYFHNGYYGRWLAALELKLEEEGLLAHGELDQRLEGKLKPASSGPPLPLPQQGSPLIGLHVIREVTESPAYVQGQAILTRNHQPAGHTRLPAYARLRRGVITRVHPAMVFPDTNAHGEGENPQYVYTVEFAGEELWGDSAEPETFVALDLFESYLIAA</sequence>
<evidence type="ECO:0000256" key="1">
    <source>
        <dbReference type="ARBA" id="ARBA00004042"/>
    </source>
</evidence>
<dbReference type="AlphaFoldDB" id="A0A381ZY83"/>
<evidence type="ECO:0000313" key="8">
    <source>
        <dbReference type="EMBL" id="SVA93673.1"/>
    </source>
</evidence>
<reference evidence="8" key="1">
    <citation type="submission" date="2018-05" db="EMBL/GenBank/DDBJ databases">
        <authorList>
            <person name="Lanie J.A."/>
            <person name="Ng W.-L."/>
            <person name="Kazmierczak K.M."/>
            <person name="Andrzejewski T.M."/>
            <person name="Davidsen T.M."/>
            <person name="Wayne K.J."/>
            <person name="Tettelin H."/>
            <person name="Glass J.I."/>
            <person name="Rusch D."/>
            <person name="Podicherti R."/>
            <person name="Tsui H.-C.T."/>
            <person name="Winkler M.E."/>
        </authorList>
    </citation>
    <scope>NUCLEOTIDE SEQUENCE</scope>
</reference>
<comment type="catalytic activity">
    <reaction evidence="5">
        <text>an aliphatic primary amide = an aliphatic nitrile + H2O</text>
        <dbReference type="Rhea" id="RHEA:12673"/>
        <dbReference type="ChEBI" id="CHEBI:15377"/>
        <dbReference type="ChEBI" id="CHEBI:65285"/>
        <dbReference type="ChEBI" id="CHEBI:80291"/>
        <dbReference type="EC" id="4.2.1.84"/>
    </reaction>
</comment>
<dbReference type="Pfam" id="PF02211">
    <property type="entry name" value="NHase_beta_C"/>
    <property type="match status" value="1"/>
</dbReference>
<dbReference type="Gene3D" id="2.30.30.50">
    <property type="match status" value="1"/>
</dbReference>
<evidence type="ECO:0000256" key="4">
    <source>
        <dbReference type="ARBA" id="ARBA00023239"/>
    </source>
</evidence>
<dbReference type="Gene3D" id="1.10.472.20">
    <property type="entry name" value="Nitrile hydratase, beta subunit"/>
    <property type="match status" value="1"/>
</dbReference>
<dbReference type="GO" id="GO:0018822">
    <property type="term" value="F:nitrile hydratase activity"/>
    <property type="evidence" value="ECO:0007669"/>
    <property type="project" value="UniProtKB-EC"/>
</dbReference>
<accession>A0A381ZY83</accession>
<evidence type="ECO:0000256" key="5">
    <source>
        <dbReference type="ARBA" id="ARBA00044877"/>
    </source>
</evidence>
<comment type="similarity">
    <text evidence="2">Belongs to the nitrile hydratase subunit beta family.</text>
</comment>
<dbReference type="EMBL" id="UINC01022961">
    <property type="protein sequence ID" value="SVA93673.1"/>
    <property type="molecule type" value="Genomic_DNA"/>
</dbReference>
<dbReference type="Pfam" id="PF21006">
    <property type="entry name" value="NHase_beta_N"/>
    <property type="match status" value="1"/>
</dbReference>
<dbReference type="EC" id="4.2.1.84" evidence="3"/>
<keyword evidence="4" id="KW-0456">Lyase</keyword>
<evidence type="ECO:0000256" key="3">
    <source>
        <dbReference type="ARBA" id="ARBA00013079"/>
    </source>
</evidence>
<dbReference type="InterPro" id="IPR049054">
    <property type="entry name" value="CN_hydtase_beta-like_N"/>
</dbReference>
<proteinExistence type="inferred from homology"/>
<dbReference type="InterPro" id="IPR008990">
    <property type="entry name" value="Elect_transpt_acc-like_dom_sf"/>
</dbReference>
<evidence type="ECO:0000256" key="2">
    <source>
        <dbReference type="ARBA" id="ARBA00009098"/>
    </source>
</evidence>
<evidence type="ECO:0000259" key="6">
    <source>
        <dbReference type="Pfam" id="PF02211"/>
    </source>
</evidence>
<gene>
    <name evidence="8" type="ORF">METZ01_LOCUS146527</name>
</gene>
<dbReference type="InterPro" id="IPR042262">
    <property type="entry name" value="CN_hydtase_beta_C"/>
</dbReference>
<name>A0A381ZY83_9ZZZZ</name>
<organism evidence="8">
    <name type="scientific">marine metagenome</name>
    <dbReference type="NCBI Taxonomy" id="408172"/>
    <lineage>
        <taxon>unclassified sequences</taxon>
        <taxon>metagenomes</taxon>
        <taxon>ecological metagenomes</taxon>
    </lineage>
</organism>
<dbReference type="GO" id="GO:0046914">
    <property type="term" value="F:transition metal ion binding"/>
    <property type="evidence" value="ECO:0007669"/>
    <property type="project" value="InterPro"/>
</dbReference>
<feature type="domain" description="Nitrile hydratase beta subunit-like N-terminal" evidence="7">
    <location>
        <begin position="1"/>
        <end position="100"/>
    </location>
</feature>
<protein>
    <recommendedName>
        <fullName evidence="3">nitrile hydratase</fullName>
        <ecNumber evidence="3">4.2.1.84</ecNumber>
    </recommendedName>
</protein>
<dbReference type="SUPFAM" id="SSF50090">
    <property type="entry name" value="Electron transport accessory proteins"/>
    <property type="match status" value="1"/>
</dbReference>